<evidence type="ECO:0000313" key="1">
    <source>
        <dbReference type="EMBL" id="OKL40995.1"/>
    </source>
</evidence>
<sequence>MGVTRYDLMELAHDEAKGILQVSWSDDLSVESDRFLQTVVYLFTTIQQQKVSHLIIDSGLPAGGVLTEEVIQSFIHHIPHTPLKHIAILESPDYLWDNNLLQVISLLITTYRLPIAIELVKDRTAAREWFSRTMQRTSVPKAGKAEN</sequence>
<keyword evidence="2" id="KW-1185">Reference proteome</keyword>
<dbReference type="Proteomes" id="UP000186551">
    <property type="component" value="Unassembled WGS sequence"/>
</dbReference>
<dbReference type="EMBL" id="LVWA01000004">
    <property type="protein sequence ID" value="OKL40995.1"/>
    <property type="molecule type" value="Genomic_DNA"/>
</dbReference>
<gene>
    <name evidence="1" type="ORF">A3841_14260</name>
</gene>
<dbReference type="STRING" id="1797110.A3841_14260"/>
<accession>A0A1Q5PFH8</accession>
<organism evidence="1 2">
    <name type="scientific">Pontibacter flavimaris</name>
    <dbReference type="NCBI Taxonomy" id="1797110"/>
    <lineage>
        <taxon>Bacteria</taxon>
        <taxon>Pseudomonadati</taxon>
        <taxon>Bacteroidota</taxon>
        <taxon>Cytophagia</taxon>
        <taxon>Cytophagales</taxon>
        <taxon>Hymenobacteraceae</taxon>
        <taxon>Pontibacter</taxon>
    </lineage>
</organism>
<evidence type="ECO:0008006" key="3">
    <source>
        <dbReference type="Google" id="ProtNLM"/>
    </source>
</evidence>
<comment type="caution">
    <text evidence="1">The sequence shown here is derived from an EMBL/GenBank/DDBJ whole genome shotgun (WGS) entry which is preliminary data.</text>
</comment>
<protein>
    <recommendedName>
        <fullName evidence="3">STAS/SEC14 domain-containing protein</fullName>
    </recommendedName>
</protein>
<proteinExistence type="predicted"/>
<name>A0A1Q5PFH8_9BACT</name>
<dbReference type="AlphaFoldDB" id="A0A1Q5PFH8"/>
<evidence type="ECO:0000313" key="2">
    <source>
        <dbReference type="Proteomes" id="UP000186551"/>
    </source>
</evidence>
<reference evidence="1 2" key="1">
    <citation type="submission" date="2016-03" db="EMBL/GenBank/DDBJ databases">
        <title>Genome sequence of Pontibacter sp. nov., of the family cytophagaceae, isolated from marine sediment of the Yellow Sea, China.</title>
        <authorList>
            <person name="Zhang G."/>
            <person name="Zhang R."/>
        </authorList>
    </citation>
    <scope>NUCLEOTIDE SEQUENCE [LARGE SCALE GENOMIC DNA]</scope>
    <source>
        <strain evidence="1 2">S10-8</strain>
    </source>
</reference>